<evidence type="ECO:0000256" key="1">
    <source>
        <dbReference type="SAM" id="Phobius"/>
    </source>
</evidence>
<dbReference type="EMBL" id="JAEHFX010000001">
    <property type="protein sequence ID" value="MBK0401755.1"/>
    <property type="molecule type" value="Genomic_DNA"/>
</dbReference>
<dbReference type="InterPro" id="IPR046737">
    <property type="entry name" value="DUF6629"/>
</dbReference>
<sequence>MCFSAEASFGASAVLGAIGVISLRKCSNRKHRLFAAIPIFFAFQQLSEGFVWLSFSSPGWEIYRSTFAYIFLVFALLVWPVWMPVSVWLLEPRENVKKLLAGFSVLGVLFAVLAGFFLFSHTVFPAIKDHHIHYALGFTGHLFKGASLLYFIPTVIPTLFSSRRSVNFFGFYLALSFLISEHYFGQAVVSVWCFLAAGMSIIVLWAVLEMKKTDNTLA</sequence>
<keyword evidence="1" id="KW-0472">Membrane</keyword>
<evidence type="ECO:0000313" key="2">
    <source>
        <dbReference type="EMBL" id="MBK0401755.1"/>
    </source>
</evidence>
<dbReference type="RefSeq" id="WP_200504368.1">
    <property type="nucleotide sequence ID" value="NZ_JAEHFX010000001.1"/>
</dbReference>
<evidence type="ECO:0000313" key="3">
    <source>
        <dbReference type="Proteomes" id="UP000644147"/>
    </source>
</evidence>
<dbReference type="Proteomes" id="UP000644147">
    <property type="component" value="Unassembled WGS sequence"/>
</dbReference>
<comment type="caution">
    <text evidence="2">The sequence shown here is derived from an EMBL/GenBank/DDBJ whole genome shotgun (WGS) entry which is preliminary data.</text>
</comment>
<feature type="transmembrane region" description="Helical" evidence="1">
    <location>
        <begin position="189"/>
        <end position="208"/>
    </location>
</feature>
<feature type="transmembrane region" description="Helical" evidence="1">
    <location>
        <begin position="33"/>
        <end position="55"/>
    </location>
</feature>
<feature type="transmembrane region" description="Helical" evidence="1">
    <location>
        <begin position="165"/>
        <end position="183"/>
    </location>
</feature>
<organism evidence="2 3">
    <name type="scientific">Adhaeribacter terrigena</name>
    <dbReference type="NCBI Taxonomy" id="2793070"/>
    <lineage>
        <taxon>Bacteria</taxon>
        <taxon>Pseudomonadati</taxon>
        <taxon>Bacteroidota</taxon>
        <taxon>Cytophagia</taxon>
        <taxon>Cytophagales</taxon>
        <taxon>Hymenobacteraceae</taxon>
        <taxon>Adhaeribacter</taxon>
    </lineage>
</organism>
<keyword evidence="1" id="KW-0812">Transmembrane</keyword>
<gene>
    <name evidence="2" type="ORF">I5M27_02085</name>
</gene>
<name>A0ABS1BX73_9BACT</name>
<dbReference type="Pfam" id="PF20334">
    <property type="entry name" value="DUF6629"/>
    <property type="match status" value="1"/>
</dbReference>
<keyword evidence="1" id="KW-1133">Transmembrane helix</keyword>
<reference evidence="2 3" key="1">
    <citation type="submission" date="2020-12" db="EMBL/GenBank/DDBJ databases">
        <title>Bacterial novel species Adhaeribacter sp. BT258 isolated from soil.</title>
        <authorList>
            <person name="Jung H.-Y."/>
        </authorList>
    </citation>
    <scope>NUCLEOTIDE SEQUENCE [LARGE SCALE GENOMIC DNA]</scope>
    <source>
        <strain evidence="2 3">BT258</strain>
    </source>
</reference>
<keyword evidence="3" id="KW-1185">Reference proteome</keyword>
<protein>
    <submittedName>
        <fullName evidence="2">Uncharacterized protein</fullName>
    </submittedName>
</protein>
<feature type="transmembrane region" description="Helical" evidence="1">
    <location>
        <begin position="131"/>
        <end position="153"/>
    </location>
</feature>
<proteinExistence type="predicted"/>
<accession>A0ABS1BX73</accession>
<feature type="transmembrane region" description="Helical" evidence="1">
    <location>
        <begin position="99"/>
        <end position="119"/>
    </location>
</feature>
<feature type="transmembrane region" description="Helical" evidence="1">
    <location>
        <begin position="67"/>
        <end position="90"/>
    </location>
</feature>